<evidence type="ECO:0000256" key="1">
    <source>
        <dbReference type="ARBA" id="ARBA00009100"/>
    </source>
</evidence>
<dbReference type="EMBL" id="LHPF02000002">
    <property type="protein sequence ID" value="PSC75932.1"/>
    <property type="molecule type" value="Genomic_DNA"/>
</dbReference>
<evidence type="ECO:0000313" key="4">
    <source>
        <dbReference type="Proteomes" id="UP000239649"/>
    </source>
</evidence>
<dbReference type="PANTHER" id="PTHR12233">
    <property type="entry name" value="VACUOLAR PROTEIN SORTING 26 RELATED"/>
    <property type="match status" value="1"/>
</dbReference>
<reference evidence="3 4" key="1">
    <citation type="journal article" date="2018" name="Plant J.">
        <title>Genome sequences of Chlorella sorokiniana UTEX 1602 and Micractinium conductrix SAG 241.80: implications to maltose excretion by a green alga.</title>
        <authorList>
            <person name="Arriola M.B."/>
            <person name="Velmurugan N."/>
            <person name="Zhang Y."/>
            <person name="Plunkett M.H."/>
            <person name="Hondzo H."/>
            <person name="Barney B.M."/>
        </authorList>
    </citation>
    <scope>NUCLEOTIDE SEQUENCE [LARGE SCALE GENOMIC DNA]</scope>
    <source>
        <strain evidence="3 4">SAG 241.80</strain>
    </source>
</reference>
<protein>
    <submittedName>
        <fullName evidence="3">Vacuolar sorting-associated 26B</fullName>
    </submittedName>
</protein>
<sequence>MNKLFGGLVGGGTACTVQLELRPGSSGAAAGRPATISLKNKRDETETMPLFSSKDTIAGEVKVTPIPGKRADHQGIRVQLLGEVELASERGYPHQFLSLVRDLAPPGELSTQATLPFEFGSVEMQYESFRGSQAQVRYLLRVTVAHGMGQSVVKDHPFWVRNWQAAPQVGPPIKMEVGIEDCLHIEFEYDRGAYHLGDTVLGRIHFLLVRIKLKHMELEVRRRETSGAGTAARSESETVAKYEIMDGAPVRGESIPIRLSLHPYDLSPSYGNVFNKFSVRYFLNLVLVDEEDRRYFKQQEVTLYRMSPEEEAAQPGGRLPRRMLSLPATPTSSTAKGEGSAAAAAALAAAGVGRIALGSNGAGGGGGGGAQQAAQAAPEGGHLLPGGGSEAAPAAAGGSGEAAVQAEEQQAGQQQAAPLAAEAPAEAPAASAAAASPLGDGSSA</sequence>
<dbReference type="Pfam" id="PF03643">
    <property type="entry name" value="Vps26"/>
    <property type="match status" value="1"/>
</dbReference>
<feature type="region of interest" description="Disordered" evidence="2">
    <location>
        <begin position="24"/>
        <end position="45"/>
    </location>
</feature>
<dbReference type="STRING" id="554055.A0A2P6VPA6"/>
<feature type="compositionally biased region" description="Low complexity" evidence="2">
    <location>
        <begin position="24"/>
        <end position="34"/>
    </location>
</feature>
<organism evidence="3 4">
    <name type="scientific">Micractinium conductrix</name>
    <dbReference type="NCBI Taxonomy" id="554055"/>
    <lineage>
        <taxon>Eukaryota</taxon>
        <taxon>Viridiplantae</taxon>
        <taxon>Chlorophyta</taxon>
        <taxon>core chlorophytes</taxon>
        <taxon>Trebouxiophyceae</taxon>
        <taxon>Chlorellales</taxon>
        <taxon>Chlorellaceae</taxon>
        <taxon>Chlorella clade</taxon>
        <taxon>Micractinium</taxon>
    </lineage>
</organism>
<keyword evidence="4" id="KW-1185">Reference proteome</keyword>
<feature type="region of interest" description="Disordered" evidence="2">
    <location>
        <begin position="307"/>
        <end position="337"/>
    </location>
</feature>
<dbReference type="PROSITE" id="PS51257">
    <property type="entry name" value="PROKAR_LIPOPROTEIN"/>
    <property type="match status" value="1"/>
</dbReference>
<comment type="caution">
    <text evidence="3">The sequence shown here is derived from an EMBL/GenBank/DDBJ whole genome shotgun (WGS) entry which is preliminary data.</text>
</comment>
<dbReference type="InterPro" id="IPR028934">
    <property type="entry name" value="Vps26-related"/>
</dbReference>
<evidence type="ECO:0000313" key="3">
    <source>
        <dbReference type="EMBL" id="PSC75932.1"/>
    </source>
</evidence>
<dbReference type="InterPro" id="IPR014752">
    <property type="entry name" value="Arrestin-like_C"/>
</dbReference>
<name>A0A2P6VPA6_9CHLO</name>
<gene>
    <name evidence="3" type="primary">g971</name>
    <name evidence="3" type="ORF">C2E20_0971</name>
</gene>
<proteinExistence type="inferred from homology"/>
<feature type="region of interest" description="Disordered" evidence="2">
    <location>
        <begin position="363"/>
        <end position="444"/>
    </location>
</feature>
<dbReference type="AlphaFoldDB" id="A0A2P6VPA6"/>
<feature type="compositionally biased region" description="Low complexity" evidence="2">
    <location>
        <begin position="390"/>
        <end position="444"/>
    </location>
</feature>
<evidence type="ECO:0000256" key="2">
    <source>
        <dbReference type="SAM" id="MobiDB-lite"/>
    </source>
</evidence>
<dbReference type="OrthoDB" id="3821113at2759"/>
<accession>A0A2P6VPA6</accession>
<dbReference type="Proteomes" id="UP000239649">
    <property type="component" value="Unassembled WGS sequence"/>
</dbReference>
<comment type="similarity">
    <text evidence="1">Belongs to the VPS26 family.</text>
</comment>
<dbReference type="GO" id="GO:0006886">
    <property type="term" value="P:intracellular protein transport"/>
    <property type="evidence" value="ECO:0007669"/>
    <property type="project" value="InterPro"/>
</dbReference>
<dbReference type="Gene3D" id="2.60.40.640">
    <property type="match status" value="2"/>
</dbReference>